<evidence type="ECO:0000313" key="3">
    <source>
        <dbReference type="EMBL" id="ESL10523.1"/>
    </source>
</evidence>
<evidence type="ECO:0000313" key="4">
    <source>
        <dbReference type="Proteomes" id="UP000031737"/>
    </source>
</evidence>
<evidence type="ECO:0000256" key="1">
    <source>
        <dbReference type="SAM" id="MobiDB-lite"/>
    </source>
</evidence>
<protein>
    <submittedName>
        <fullName evidence="3">Uncharacterized protein</fullName>
    </submittedName>
</protein>
<feature type="compositionally biased region" description="Polar residues" evidence="1">
    <location>
        <begin position="164"/>
        <end position="176"/>
    </location>
</feature>
<organism evidence="3 4">
    <name type="scientific">Trypanosoma rangeli SC58</name>
    <dbReference type="NCBI Taxonomy" id="429131"/>
    <lineage>
        <taxon>Eukaryota</taxon>
        <taxon>Discoba</taxon>
        <taxon>Euglenozoa</taxon>
        <taxon>Kinetoplastea</taxon>
        <taxon>Metakinetoplastina</taxon>
        <taxon>Trypanosomatida</taxon>
        <taxon>Trypanosomatidae</taxon>
        <taxon>Trypanosoma</taxon>
        <taxon>Herpetosoma</taxon>
    </lineage>
</organism>
<feature type="region of interest" description="Disordered" evidence="1">
    <location>
        <begin position="23"/>
        <end position="86"/>
    </location>
</feature>
<dbReference type="Proteomes" id="UP000031737">
    <property type="component" value="Unassembled WGS sequence"/>
</dbReference>
<feature type="region of interest" description="Disordered" evidence="1">
    <location>
        <begin position="213"/>
        <end position="278"/>
    </location>
</feature>
<dbReference type="OrthoDB" id="245339at2759"/>
<dbReference type="AlphaFoldDB" id="A0A061J531"/>
<name>A0A061J531_TRYRA</name>
<feature type="compositionally biased region" description="Low complexity" evidence="1">
    <location>
        <begin position="221"/>
        <end position="230"/>
    </location>
</feature>
<keyword evidence="2" id="KW-0472">Membrane</keyword>
<keyword evidence="2" id="KW-1133">Transmembrane helix</keyword>
<keyword evidence="4" id="KW-1185">Reference proteome</keyword>
<proteinExistence type="predicted"/>
<feature type="region of interest" description="Disordered" evidence="1">
    <location>
        <begin position="138"/>
        <end position="190"/>
    </location>
</feature>
<sequence>MSQKLNANAKEWRPAGELAAFRLPASTSEKDGDSVVGNSAAADGVADDTNGGTVPPLLPQNQQEKQEQQQEEQQEQQQNMRTLDAVTESPVYYPSFTRAGPSEVLTGGVAVKLEGVNWAEEFERVMALTKELIQRQMHSEEEAASARLEGGHVGHPKPVRNPSVDRTSPQKSQSVVRATDANRFPALPGANEVRPLVSGKWVNAARVLLPQCNASSGGEGHTSTTSTAPAPAAPTHPPAPAAAVTELDENGRPLPPLTAKGNRRWKKPTKAQQKREMAQKNAFEAFANALLHSISPFMLPLRERCKTSLPHIKVDQRFGKSGQPQTAVAQFVVAPLVTNYRPRHFHDLTPGDLMEFHYDFAQVLKQLKSASDILFGYGPVWKRYAVPYCYVSCKEYRQEVLNLCPDEVPNMRVEAIYEDDIVKDITDVVLAVEELEPLQTMSIVQAMSRRVNLAPLFDAFDAIFNPIENYRIIIRDMHHAPSTYLIQASHHEIQQKPSPLVLYNDPNLWYELPVVSRIRVEKTEEAFQHPATNTPTTAVVSTKSARAESKLGSTFRNDCGTSAERGAQVKGPNLGQTYPLAVVAPVVGSVLCVLLTACIVWRRRSGQ</sequence>
<evidence type="ECO:0000256" key="2">
    <source>
        <dbReference type="SAM" id="Phobius"/>
    </source>
</evidence>
<comment type="caution">
    <text evidence="3">The sequence shown here is derived from an EMBL/GenBank/DDBJ whole genome shotgun (WGS) entry which is preliminary data.</text>
</comment>
<feature type="transmembrane region" description="Helical" evidence="2">
    <location>
        <begin position="578"/>
        <end position="601"/>
    </location>
</feature>
<accession>A0A061J531</accession>
<feature type="compositionally biased region" description="Pro residues" evidence="1">
    <location>
        <begin position="231"/>
        <end position="240"/>
    </location>
</feature>
<dbReference type="VEuPathDB" id="TriTrypDB:TRSC58_01744"/>
<keyword evidence="2" id="KW-0812">Transmembrane</keyword>
<dbReference type="EMBL" id="AUPL01001744">
    <property type="protein sequence ID" value="ESL10523.1"/>
    <property type="molecule type" value="Genomic_DNA"/>
</dbReference>
<gene>
    <name evidence="3" type="ORF">TRSC58_01744</name>
</gene>
<reference evidence="3 4" key="1">
    <citation type="submission" date="2013-07" db="EMBL/GenBank/DDBJ databases">
        <authorList>
            <person name="Stoco P.H."/>
            <person name="Wagner G."/>
            <person name="Gerber A."/>
            <person name="Zaha A."/>
            <person name="Thompson C."/>
            <person name="Bartholomeu D.C."/>
            <person name="Luckemeyer D.D."/>
            <person name="Bahia D."/>
            <person name="Loreto E."/>
            <person name="Prestes E.B."/>
            <person name="Lima F.M."/>
            <person name="Rodrigues-Luiz G."/>
            <person name="Vallejo G.A."/>
            <person name="Filho J.F."/>
            <person name="Monteiro K.M."/>
            <person name="Tyler K.M."/>
            <person name="de Almeida L.G."/>
            <person name="Ortiz M.F."/>
            <person name="Siervo M.A."/>
            <person name="de Moraes M.H."/>
            <person name="Cunha O.L."/>
            <person name="Mendonca-Neto R."/>
            <person name="Silva R."/>
            <person name="Teixeira S.M."/>
            <person name="Murta S.M."/>
            <person name="Sincero T.C."/>
            <person name="Mendes T.A."/>
            <person name="Urmenyi T.P."/>
            <person name="Silva V.G."/>
            <person name="da Rocha W.D."/>
            <person name="Andersson B."/>
            <person name="Romanha A.J."/>
            <person name="Steindel M."/>
            <person name="de Vasconcelos A.T."/>
            <person name="Grisard E.C."/>
        </authorList>
    </citation>
    <scope>NUCLEOTIDE SEQUENCE [LARGE SCALE GENOMIC DNA]</scope>
    <source>
        <strain evidence="3 4">SC58</strain>
    </source>
</reference>